<sequence length="568" mass="62161">MQSIGQTFQQTTGAVTQTVMGDILRGRYQRISRFIGDRLSDLARIIRTTYNSYPPLAGYLLTLVLMSAIPGGIFFTYATICTTIFGGIATIGFSVVNGFWLLIWMAYRTTARVTSAVGSVVTSGSTSGVPSALGVPPSNKCLDVPLQQEDPEIFALIEKEKERQKSCLELIASENFTSHAVMEANGSVLTNKYSEGLPGARYYGGNEVIDQVEDLCRERALRAFNLDPEEWGVNVQPYSGSTANFAAFTALIKPHDRIMGLDLPSGGHLTHGYQTIKKKISASSIYFESMPYQVNEESGLIDYDQLEKNARLFRPKLIICGASAYPREWNYARLRDIANANSAYLLADMAHISGLVASGEAESPFKFCDVVTTTTHKTLRGPRAGLIFFRKVSDLESRINSAVFPSCQGGPHNNTIAAIAVALKQVSDPCFKLYAKQVKLNAVALSSALQSFGYKILTGSKMEKICDYVNITLNKNAIHGDTSALSPGGIRLGTPSLTSRSFNEDHFQIVAGLLHETVQLALDIQSKTGTKLLKDFEQSLVLDERVNSLKQKVVEFAKKFPAPGFSFQ</sequence>
<dbReference type="SUPFAM" id="SSF53383">
    <property type="entry name" value="PLP-dependent transferases"/>
    <property type="match status" value="1"/>
</dbReference>
<feature type="domain" description="Serine hydroxymethyltransferase-like" evidence="10">
    <location>
        <begin position="146"/>
        <end position="512"/>
    </location>
</feature>
<dbReference type="GO" id="GO:0004372">
    <property type="term" value="F:glycine hydroxymethyltransferase activity"/>
    <property type="evidence" value="ECO:0007669"/>
    <property type="project" value="UniProtKB-EC"/>
</dbReference>
<dbReference type="GO" id="GO:0030170">
    <property type="term" value="F:pyridoxal phosphate binding"/>
    <property type="evidence" value="ECO:0007669"/>
    <property type="project" value="InterPro"/>
</dbReference>
<dbReference type="Pfam" id="PF00464">
    <property type="entry name" value="SHMT"/>
    <property type="match status" value="1"/>
</dbReference>
<evidence type="ECO:0000256" key="4">
    <source>
        <dbReference type="ARBA" id="ARBA00006376"/>
    </source>
</evidence>
<dbReference type="AlphaFoldDB" id="A0A075AR66"/>
<evidence type="ECO:0000256" key="8">
    <source>
        <dbReference type="RuleBase" id="RU000585"/>
    </source>
</evidence>
<dbReference type="InterPro" id="IPR015422">
    <property type="entry name" value="PyrdxlP-dep_Trfase_small"/>
</dbReference>
<dbReference type="HOGENOM" id="CLU_022477_0_2_1"/>
<dbReference type="EMBL" id="KE561130">
    <property type="protein sequence ID" value="EPZ32645.1"/>
    <property type="molecule type" value="Genomic_DNA"/>
</dbReference>
<dbReference type="PROSITE" id="PS00096">
    <property type="entry name" value="SHMT"/>
    <property type="match status" value="1"/>
</dbReference>
<dbReference type="GO" id="GO:0005739">
    <property type="term" value="C:mitochondrion"/>
    <property type="evidence" value="ECO:0007669"/>
    <property type="project" value="TreeGrafter"/>
</dbReference>
<proteinExistence type="inferred from homology"/>
<dbReference type="STRING" id="988480.A0A075AR66"/>
<dbReference type="InterPro" id="IPR049943">
    <property type="entry name" value="Ser_HO-MeTrfase-like"/>
</dbReference>
<keyword evidence="6 8" id="KW-0808">Transferase</keyword>
<dbReference type="FunFam" id="3.40.640.10:FF:000050">
    <property type="entry name" value="Serine hydroxymethyltransferase"/>
    <property type="match status" value="1"/>
</dbReference>
<dbReference type="Proteomes" id="UP000030755">
    <property type="component" value="Unassembled WGS sequence"/>
</dbReference>
<evidence type="ECO:0000259" key="10">
    <source>
        <dbReference type="Pfam" id="PF00464"/>
    </source>
</evidence>
<comment type="function">
    <text evidence="8">Interconversion of serine and glycine.</text>
</comment>
<keyword evidence="5 8" id="KW-0554">One-carbon metabolism</keyword>
<organism evidence="11 12">
    <name type="scientific">Rozella allomycis (strain CSF55)</name>
    <dbReference type="NCBI Taxonomy" id="988480"/>
    <lineage>
        <taxon>Eukaryota</taxon>
        <taxon>Fungi</taxon>
        <taxon>Fungi incertae sedis</taxon>
        <taxon>Cryptomycota</taxon>
        <taxon>Cryptomycota incertae sedis</taxon>
        <taxon>Rozella</taxon>
    </lineage>
</organism>
<dbReference type="OMA" id="VTNRNAI"/>
<accession>A0A075AR66</accession>
<name>A0A075AR66_ROZAC</name>
<evidence type="ECO:0000256" key="7">
    <source>
        <dbReference type="ARBA" id="ARBA00022898"/>
    </source>
</evidence>
<protein>
    <recommendedName>
        <fullName evidence="8">Serine hydroxymethyltransferase</fullName>
        <ecNumber evidence="8">2.1.2.1</ecNumber>
    </recommendedName>
</protein>
<evidence type="ECO:0000256" key="9">
    <source>
        <dbReference type="SAM" id="Phobius"/>
    </source>
</evidence>
<dbReference type="GO" id="GO:0035999">
    <property type="term" value="P:tetrahydrofolate interconversion"/>
    <property type="evidence" value="ECO:0007669"/>
    <property type="project" value="UniProtKB-UniPathway"/>
</dbReference>
<dbReference type="NCBIfam" id="NF000586">
    <property type="entry name" value="PRK00011.1"/>
    <property type="match status" value="1"/>
</dbReference>
<feature type="transmembrane region" description="Helical" evidence="9">
    <location>
        <begin position="56"/>
        <end position="77"/>
    </location>
</feature>
<comment type="pathway">
    <text evidence="3 8">One-carbon metabolism; tetrahydrofolate interconversion.</text>
</comment>
<feature type="transmembrane region" description="Helical" evidence="9">
    <location>
        <begin position="84"/>
        <end position="107"/>
    </location>
</feature>
<dbReference type="Gene3D" id="3.90.1150.10">
    <property type="entry name" value="Aspartate Aminotransferase, domain 1"/>
    <property type="match status" value="1"/>
</dbReference>
<evidence type="ECO:0000256" key="1">
    <source>
        <dbReference type="ARBA" id="ARBA00001528"/>
    </source>
</evidence>
<dbReference type="PANTHER" id="PTHR11680:SF35">
    <property type="entry name" value="SERINE HYDROXYMETHYLTRANSFERASE 1"/>
    <property type="match status" value="1"/>
</dbReference>
<evidence type="ECO:0000256" key="6">
    <source>
        <dbReference type="ARBA" id="ARBA00022679"/>
    </source>
</evidence>
<dbReference type="InterPro" id="IPR015424">
    <property type="entry name" value="PyrdxlP-dep_Trfase"/>
</dbReference>
<reference evidence="11 12" key="1">
    <citation type="journal article" date="2013" name="Curr. Biol.">
        <title>Shared signatures of parasitism and phylogenomics unite Cryptomycota and microsporidia.</title>
        <authorList>
            <person name="James T.Y."/>
            <person name="Pelin A."/>
            <person name="Bonen L."/>
            <person name="Ahrendt S."/>
            <person name="Sain D."/>
            <person name="Corradi N."/>
            <person name="Stajich J.E."/>
        </authorList>
    </citation>
    <scope>NUCLEOTIDE SEQUENCE [LARGE SCALE GENOMIC DNA]</scope>
    <source>
        <strain evidence="11 12">CSF55</strain>
    </source>
</reference>
<dbReference type="PANTHER" id="PTHR11680">
    <property type="entry name" value="SERINE HYDROXYMETHYLTRANSFERASE"/>
    <property type="match status" value="1"/>
</dbReference>
<keyword evidence="9" id="KW-0812">Transmembrane</keyword>
<dbReference type="HAMAP" id="MF_00051">
    <property type="entry name" value="SHMT"/>
    <property type="match status" value="1"/>
</dbReference>
<dbReference type="InterPro" id="IPR039429">
    <property type="entry name" value="SHMT-like_dom"/>
</dbReference>
<evidence type="ECO:0000313" key="12">
    <source>
        <dbReference type="Proteomes" id="UP000030755"/>
    </source>
</evidence>
<dbReference type="OrthoDB" id="10265628at2759"/>
<comment type="catalytic activity">
    <reaction evidence="1 8">
        <text>(6R)-5,10-methylene-5,6,7,8-tetrahydrofolate + glycine + H2O = (6S)-5,6,7,8-tetrahydrofolate + L-serine</text>
        <dbReference type="Rhea" id="RHEA:15481"/>
        <dbReference type="ChEBI" id="CHEBI:15377"/>
        <dbReference type="ChEBI" id="CHEBI:15636"/>
        <dbReference type="ChEBI" id="CHEBI:33384"/>
        <dbReference type="ChEBI" id="CHEBI:57305"/>
        <dbReference type="ChEBI" id="CHEBI:57453"/>
        <dbReference type="EC" id="2.1.2.1"/>
    </reaction>
</comment>
<keyword evidence="9" id="KW-1133">Transmembrane helix</keyword>
<dbReference type="InterPro" id="IPR015421">
    <property type="entry name" value="PyrdxlP-dep_Trfase_major"/>
</dbReference>
<evidence type="ECO:0000256" key="2">
    <source>
        <dbReference type="ARBA" id="ARBA00001933"/>
    </source>
</evidence>
<dbReference type="Gene3D" id="3.40.640.10">
    <property type="entry name" value="Type I PLP-dependent aspartate aminotransferase-like (Major domain)"/>
    <property type="match status" value="1"/>
</dbReference>
<evidence type="ECO:0000313" key="11">
    <source>
        <dbReference type="EMBL" id="EPZ32645.1"/>
    </source>
</evidence>
<evidence type="ECO:0000256" key="5">
    <source>
        <dbReference type="ARBA" id="ARBA00022563"/>
    </source>
</evidence>
<evidence type="ECO:0000256" key="3">
    <source>
        <dbReference type="ARBA" id="ARBA00004777"/>
    </source>
</evidence>
<dbReference type="GO" id="GO:0019264">
    <property type="term" value="P:glycine biosynthetic process from serine"/>
    <property type="evidence" value="ECO:0007669"/>
    <property type="project" value="InterPro"/>
</dbReference>
<dbReference type="EC" id="2.1.2.1" evidence="8"/>
<dbReference type="CDD" id="cd00378">
    <property type="entry name" value="SHMT"/>
    <property type="match status" value="1"/>
</dbReference>
<keyword evidence="7 8" id="KW-0663">Pyridoxal phosphate</keyword>
<gene>
    <name evidence="11" type="ORF">O9G_002731</name>
</gene>
<dbReference type="UniPathway" id="UPA00193"/>
<dbReference type="InterPro" id="IPR001085">
    <property type="entry name" value="Ser_HO-MeTrfase"/>
</dbReference>
<comment type="similarity">
    <text evidence="4 8">Belongs to the SHMT family.</text>
</comment>
<comment type="cofactor">
    <cofactor evidence="2 8">
        <name>pyridoxal 5'-phosphate</name>
        <dbReference type="ChEBI" id="CHEBI:597326"/>
    </cofactor>
</comment>
<dbReference type="InterPro" id="IPR019798">
    <property type="entry name" value="Ser_HO-MeTrfase_PLP_BS"/>
</dbReference>
<keyword evidence="9" id="KW-0472">Membrane</keyword>
<keyword evidence="12" id="KW-1185">Reference proteome</keyword>